<dbReference type="Gene3D" id="2.10.270.10">
    <property type="entry name" value="Cholin Binding"/>
    <property type="match status" value="1"/>
</dbReference>
<feature type="chain" id="PRO_5047081189" description="Transglutaminase-like domain-containing protein" evidence="3">
    <location>
        <begin position="26"/>
        <end position="358"/>
    </location>
</feature>
<evidence type="ECO:0000259" key="4">
    <source>
        <dbReference type="SMART" id="SM00460"/>
    </source>
</evidence>
<dbReference type="EMBL" id="AP024849">
    <property type="protein sequence ID" value="BCZ47896.1"/>
    <property type="molecule type" value="Genomic_DNA"/>
</dbReference>
<proteinExistence type="predicted"/>
<dbReference type="InterPro" id="IPR002931">
    <property type="entry name" value="Transglutaminase-like"/>
</dbReference>
<dbReference type="InterPro" id="IPR038765">
    <property type="entry name" value="Papain-like_cys_pep_sf"/>
</dbReference>
<dbReference type="Gene3D" id="3.10.620.30">
    <property type="match status" value="1"/>
</dbReference>
<dbReference type="InterPro" id="IPR018337">
    <property type="entry name" value="Cell_wall/Cho-bd_repeat"/>
</dbReference>
<feature type="signal peptide" evidence="3">
    <location>
        <begin position="1"/>
        <end position="25"/>
    </location>
</feature>
<feature type="domain" description="Transglutaminase-like" evidence="4">
    <location>
        <begin position="147"/>
        <end position="203"/>
    </location>
</feature>
<dbReference type="SUPFAM" id="SSF54001">
    <property type="entry name" value="Cysteine proteinases"/>
    <property type="match status" value="1"/>
</dbReference>
<dbReference type="SUPFAM" id="SSF69360">
    <property type="entry name" value="Cell wall binding repeat"/>
    <property type="match status" value="1"/>
</dbReference>
<evidence type="ECO:0000256" key="3">
    <source>
        <dbReference type="SAM" id="SignalP"/>
    </source>
</evidence>
<protein>
    <recommendedName>
        <fullName evidence="4">Transglutaminase-like domain-containing protein</fullName>
    </recommendedName>
</protein>
<evidence type="ECO:0000256" key="1">
    <source>
        <dbReference type="ARBA" id="ARBA00022737"/>
    </source>
</evidence>
<dbReference type="Pfam" id="PF19127">
    <property type="entry name" value="Choline_bind_3"/>
    <property type="match status" value="1"/>
</dbReference>
<evidence type="ECO:0000256" key="2">
    <source>
        <dbReference type="PROSITE-ProRule" id="PRU00591"/>
    </source>
</evidence>
<dbReference type="SMART" id="SM00460">
    <property type="entry name" value="TGc"/>
    <property type="match status" value="1"/>
</dbReference>
<feature type="repeat" description="Cell wall-binding" evidence="2">
    <location>
        <begin position="299"/>
        <end position="318"/>
    </location>
</feature>
<gene>
    <name evidence="5" type="ORF">psyc5s11_39630</name>
</gene>
<evidence type="ECO:0000313" key="5">
    <source>
        <dbReference type="EMBL" id="BCZ47896.1"/>
    </source>
</evidence>
<keyword evidence="1" id="KW-0677">Repeat</keyword>
<evidence type="ECO:0000313" key="6">
    <source>
        <dbReference type="Proteomes" id="UP000824633"/>
    </source>
</evidence>
<dbReference type="PANTHER" id="PTHR46333:SF2">
    <property type="entry name" value="CYTOKINESIS PROTEIN 3"/>
    <property type="match status" value="1"/>
</dbReference>
<dbReference type="PROSITE" id="PS51170">
    <property type="entry name" value="CW"/>
    <property type="match status" value="1"/>
</dbReference>
<dbReference type="Proteomes" id="UP000824633">
    <property type="component" value="Chromosome"/>
</dbReference>
<reference evidence="6" key="1">
    <citation type="submission" date="2021-07" db="EMBL/GenBank/DDBJ databases">
        <title>Complete genome sequencing of a Clostridium isolate.</title>
        <authorList>
            <person name="Ueki A."/>
            <person name="Tonouchi A."/>
        </authorList>
    </citation>
    <scope>NUCLEOTIDE SEQUENCE [LARGE SCALE GENOMIC DNA]</scope>
    <source>
        <strain evidence="6">C5S11</strain>
    </source>
</reference>
<sequence length="358" mass="40940">MKRFIKNLLLGLAIIGAIGGQPVFATDYDLNTDVYSHLENWDTEFKIDYYDSDVLDVVKDIAKKDDYLYISLKRLVYERVRSTATVKVTYLTTKEQEEYINNELTKIVNSIITNNMSDYDKIKIINKYIVDRYEYDDSLVSDNVYSALTTGKTICQGYAMTAYKMLNLAGIENKIVVGKLNGVGHGWNLVKLNGKWYQLDVTNNDALGDNRYFLKNDETLRHDGFTWETNDYPICDENYDPTSSGNITILNNNTQNVSSSKEVSNNYGQTSIGYKSVSDGKWYLNNSSWYFLKNTGSYATGWTMIDNKWYCLGNNGIMQTGWIYYSGKWYYCYPVSGDMATSTIIDGYRVDSSGVWVA</sequence>
<dbReference type="PANTHER" id="PTHR46333">
    <property type="entry name" value="CYTOKINESIS PROTEIN 3"/>
    <property type="match status" value="1"/>
</dbReference>
<dbReference type="Pfam" id="PF01841">
    <property type="entry name" value="Transglut_core"/>
    <property type="match status" value="1"/>
</dbReference>
<dbReference type="RefSeq" id="WP_224034204.1">
    <property type="nucleotide sequence ID" value="NZ_AP024849.1"/>
</dbReference>
<organism evidence="5 6">
    <name type="scientific">Clostridium gelidum</name>
    <dbReference type="NCBI Taxonomy" id="704125"/>
    <lineage>
        <taxon>Bacteria</taxon>
        <taxon>Bacillati</taxon>
        <taxon>Bacillota</taxon>
        <taxon>Clostridia</taxon>
        <taxon>Eubacteriales</taxon>
        <taxon>Clostridiaceae</taxon>
        <taxon>Clostridium</taxon>
    </lineage>
</organism>
<keyword evidence="6" id="KW-1185">Reference proteome</keyword>
<dbReference type="InterPro" id="IPR052557">
    <property type="entry name" value="CAP/Cytokinesis_protein"/>
</dbReference>
<keyword evidence="3" id="KW-0732">Signal</keyword>
<name>A0ABN6J4K8_9CLOT</name>
<accession>A0ABN6J4K8</accession>